<gene>
    <name evidence="2" type="primary">LOC124295409</name>
</gene>
<evidence type="ECO:0000313" key="1">
    <source>
        <dbReference type="Proteomes" id="UP000829291"/>
    </source>
</evidence>
<name>A0ABM3GLZ5_NEOLC</name>
<accession>A0ABM3GLZ5</accession>
<evidence type="ECO:0000313" key="2">
    <source>
        <dbReference type="RefSeq" id="XP_046601294.1"/>
    </source>
</evidence>
<proteinExistence type="predicted"/>
<reference evidence="2" key="1">
    <citation type="submission" date="2025-08" db="UniProtKB">
        <authorList>
            <consortium name="RefSeq"/>
        </authorList>
    </citation>
    <scope>IDENTIFICATION</scope>
    <source>
        <tissue evidence="2">Thorax and Abdomen</tissue>
    </source>
</reference>
<dbReference type="GeneID" id="124295409"/>
<sequence length="180" mass="20933">MSWNEECSVMLDENHLGTVINSTTSRVSSRNENTRTRHRGYPNETRYAETPLKIRTVLRYILAGKRGGEYARCETSATRTIRTAGAHLVYPNLRSGMEYPRRFDIRCTLHVAEGDQEEKYSQGPTARANKYRRIFHRIRLNSDEPSNSRTNCEFNRLLDILCHVRLFLYERCINSNGLNS</sequence>
<dbReference type="Proteomes" id="UP000829291">
    <property type="component" value="Chromosome 7"/>
</dbReference>
<protein>
    <submittedName>
        <fullName evidence="2">Uncharacterized protein LOC124295409</fullName>
    </submittedName>
</protein>
<organism evidence="1 2">
    <name type="scientific">Neodiprion lecontei</name>
    <name type="common">Redheaded pine sawfly</name>
    <dbReference type="NCBI Taxonomy" id="441921"/>
    <lineage>
        <taxon>Eukaryota</taxon>
        <taxon>Metazoa</taxon>
        <taxon>Ecdysozoa</taxon>
        <taxon>Arthropoda</taxon>
        <taxon>Hexapoda</taxon>
        <taxon>Insecta</taxon>
        <taxon>Pterygota</taxon>
        <taxon>Neoptera</taxon>
        <taxon>Endopterygota</taxon>
        <taxon>Hymenoptera</taxon>
        <taxon>Tenthredinoidea</taxon>
        <taxon>Diprionidae</taxon>
        <taxon>Diprioninae</taxon>
        <taxon>Neodiprion</taxon>
    </lineage>
</organism>
<keyword evidence="1" id="KW-1185">Reference proteome</keyword>
<dbReference type="RefSeq" id="XP_046601294.1">
    <property type="nucleotide sequence ID" value="XM_046745338.1"/>
</dbReference>